<dbReference type="PROSITE" id="PS50109">
    <property type="entry name" value="HIS_KIN"/>
    <property type="match status" value="1"/>
</dbReference>
<accession>A0A1S2N8V7</accession>
<feature type="domain" description="Histidine kinase" evidence="4">
    <location>
        <begin position="280"/>
        <end position="375"/>
    </location>
</feature>
<evidence type="ECO:0000256" key="2">
    <source>
        <dbReference type="ARBA" id="ARBA00012438"/>
    </source>
</evidence>
<dbReference type="Gene3D" id="3.30.565.10">
    <property type="entry name" value="Histidine kinase-like ATPase, C-terminal domain"/>
    <property type="match status" value="1"/>
</dbReference>
<dbReference type="GO" id="GO:0000155">
    <property type="term" value="F:phosphorelay sensor kinase activity"/>
    <property type="evidence" value="ECO:0007669"/>
    <property type="project" value="InterPro"/>
</dbReference>
<dbReference type="Pfam" id="PF02518">
    <property type="entry name" value="HATPase_c"/>
    <property type="match status" value="1"/>
</dbReference>
<sequence>MKLSAPISAHRRGHPLELFPVFRRWPRSAARDLLYTALWNTLIALGISLALTTFGNWRASFLTLFGYSLLASQCVGFPIHGALRVLEKVVPPTTGRTNARLLDLAAIVLCAAFGIAVSGAILRGALPILNADALGGLLAFGLAIGVAILMVLVAGERRIERQTLEARRQEQMATTARLLAEAQLRALQAQIEPHFLYNTLANVVSLIDTQPAQARRMLERFIDYLRASLAASRAGSATLGAELDLVASYLDVLGVRMGERLRWRIEADNACRALPIAPMLVQPLVENAVMHGLEPKVDGGEIVLRAAVDDDGVLRVEVRDSGRGLVPAPPRPGGGVGLSNLRERVRQLHGPGARLELLDNPGGGVVARLLLPLSHTEVTSSTAALP</sequence>
<dbReference type="EC" id="2.7.13.3" evidence="2"/>
<dbReference type="PANTHER" id="PTHR34220:SF9">
    <property type="entry name" value="SIGNAL TRANSDUCTION HISTIDINE KINASE INTERNAL REGION DOMAIN-CONTAINING PROTEIN"/>
    <property type="match status" value="1"/>
</dbReference>
<dbReference type="InterPro" id="IPR005467">
    <property type="entry name" value="His_kinase_dom"/>
</dbReference>
<comment type="catalytic activity">
    <reaction evidence="1">
        <text>ATP + protein L-histidine = ADP + protein N-phospho-L-histidine.</text>
        <dbReference type="EC" id="2.7.13.3"/>
    </reaction>
</comment>
<evidence type="ECO:0000256" key="1">
    <source>
        <dbReference type="ARBA" id="ARBA00000085"/>
    </source>
</evidence>
<dbReference type="PRINTS" id="PR00344">
    <property type="entry name" value="BCTRLSENSOR"/>
</dbReference>
<dbReference type="AlphaFoldDB" id="A0A1S2N8V7"/>
<evidence type="ECO:0000313" key="6">
    <source>
        <dbReference type="Proteomes" id="UP000180246"/>
    </source>
</evidence>
<proteinExistence type="predicted"/>
<organism evidence="5 6">
    <name type="scientific">Massilia timonae</name>
    <dbReference type="NCBI Taxonomy" id="47229"/>
    <lineage>
        <taxon>Bacteria</taxon>
        <taxon>Pseudomonadati</taxon>
        <taxon>Pseudomonadota</taxon>
        <taxon>Betaproteobacteria</taxon>
        <taxon>Burkholderiales</taxon>
        <taxon>Oxalobacteraceae</taxon>
        <taxon>Telluria group</taxon>
        <taxon>Massilia</taxon>
    </lineage>
</organism>
<feature type="transmembrane region" description="Helical" evidence="3">
    <location>
        <begin position="33"/>
        <end position="55"/>
    </location>
</feature>
<dbReference type="Proteomes" id="UP000180246">
    <property type="component" value="Unassembled WGS sequence"/>
</dbReference>
<dbReference type="GO" id="GO:0016020">
    <property type="term" value="C:membrane"/>
    <property type="evidence" value="ECO:0007669"/>
    <property type="project" value="InterPro"/>
</dbReference>
<reference evidence="5 6" key="1">
    <citation type="submission" date="2014-10" db="EMBL/GenBank/DDBJ databases">
        <authorList>
            <person name="Seo M.-J."/>
            <person name="Seok Y.J."/>
            <person name="Cha I.-T."/>
        </authorList>
    </citation>
    <scope>NUCLEOTIDE SEQUENCE [LARGE SCALE GENOMIC DNA]</scope>
    <source>
        <strain evidence="5 6">NEU</strain>
    </source>
</reference>
<evidence type="ECO:0000259" key="4">
    <source>
        <dbReference type="PROSITE" id="PS50109"/>
    </source>
</evidence>
<dbReference type="SMART" id="SM00387">
    <property type="entry name" value="HATPase_c"/>
    <property type="match status" value="1"/>
</dbReference>
<keyword evidence="5" id="KW-0808">Transferase</keyword>
<keyword evidence="3" id="KW-1133">Transmembrane helix</keyword>
<keyword evidence="3" id="KW-0812">Transmembrane</keyword>
<dbReference type="SUPFAM" id="SSF55874">
    <property type="entry name" value="ATPase domain of HSP90 chaperone/DNA topoisomerase II/histidine kinase"/>
    <property type="match status" value="1"/>
</dbReference>
<keyword evidence="5" id="KW-0418">Kinase</keyword>
<dbReference type="InterPro" id="IPR003594">
    <property type="entry name" value="HATPase_dom"/>
</dbReference>
<keyword evidence="3" id="KW-0472">Membrane</keyword>
<dbReference type="InterPro" id="IPR004358">
    <property type="entry name" value="Sig_transdc_His_kin-like_C"/>
</dbReference>
<dbReference type="RefSeq" id="WP_071361554.1">
    <property type="nucleotide sequence ID" value="NZ_JRYB01000001.1"/>
</dbReference>
<feature type="transmembrane region" description="Helical" evidence="3">
    <location>
        <begin position="134"/>
        <end position="154"/>
    </location>
</feature>
<comment type="caution">
    <text evidence="5">The sequence shown here is derived from an EMBL/GenBank/DDBJ whole genome shotgun (WGS) entry which is preliminary data.</text>
</comment>
<dbReference type="InterPro" id="IPR010559">
    <property type="entry name" value="Sig_transdc_His_kin_internal"/>
</dbReference>
<dbReference type="InterPro" id="IPR036890">
    <property type="entry name" value="HATPase_C_sf"/>
</dbReference>
<gene>
    <name evidence="5" type="ORF">LO55_2343</name>
</gene>
<protein>
    <recommendedName>
        <fullName evidence="2">histidine kinase</fullName>
        <ecNumber evidence="2">2.7.13.3</ecNumber>
    </recommendedName>
</protein>
<evidence type="ECO:0000313" key="5">
    <source>
        <dbReference type="EMBL" id="OIJ41303.1"/>
    </source>
</evidence>
<dbReference type="Pfam" id="PF06580">
    <property type="entry name" value="His_kinase"/>
    <property type="match status" value="1"/>
</dbReference>
<dbReference type="PANTHER" id="PTHR34220">
    <property type="entry name" value="SENSOR HISTIDINE KINASE YPDA"/>
    <property type="match status" value="1"/>
</dbReference>
<evidence type="ECO:0000256" key="3">
    <source>
        <dbReference type="SAM" id="Phobius"/>
    </source>
</evidence>
<feature type="transmembrane region" description="Helical" evidence="3">
    <location>
        <begin position="101"/>
        <end position="122"/>
    </location>
</feature>
<dbReference type="EMBL" id="JRYB01000001">
    <property type="protein sequence ID" value="OIJ41303.1"/>
    <property type="molecule type" value="Genomic_DNA"/>
</dbReference>
<name>A0A1S2N8V7_9BURK</name>
<dbReference type="InterPro" id="IPR050640">
    <property type="entry name" value="Bact_2-comp_sensor_kinase"/>
</dbReference>